<dbReference type="InterPro" id="IPR016166">
    <property type="entry name" value="FAD-bd_PCMH"/>
</dbReference>
<comment type="cofactor">
    <cofactor evidence="1">
        <name>FAD</name>
        <dbReference type="ChEBI" id="CHEBI:57692"/>
    </cofactor>
</comment>
<dbReference type="PANTHER" id="PTHR42934:SF2">
    <property type="entry name" value="GLYCOLATE OXIDASE SUBUNIT GLCD"/>
    <property type="match status" value="1"/>
</dbReference>
<evidence type="ECO:0000313" key="7">
    <source>
        <dbReference type="Proteomes" id="UP000293519"/>
    </source>
</evidence>
<evidence type="ECO:0000259" key="5">
    <source>
        <dbReference type="PROSITE" id="PS51387"/>
    </source>
</evidence>
<evidence type="ECO:0000256" key="1">
    <source>
        <dbReference type="ARBA" id="ARBA00001974"/>
    </source>
</evidence>
<dbReference type="Gene3D" id="1.10.45.10">
    <property type="entry name" value="Vanillyl-alcohol Oxidase, Chain A, domain 4"/>
    <property type="match status" value="1"/>
</dbReference>
<comment type="caution">
    <text evidence="6">The sequence shown here is derived from an EMBL/GenBank/DDBJ whole genome shotgun (WGS) entry which is preliminary data.</text>
</comment>
<evidence type="ECO:0000256" key="3">
    <source>
        <dbReference type="ARBA" id="ARBA00022827"/>
    </source>
</evidence>
<keyword evidence="2" id="KW-0285">Flavoprotein</keyword>
<dbReference type="Pfam" id="PF01565">
    <property type="entry name" value="FAD_binding_4"/>
    <property type="match status" value="1"/>
</dbReference>
<proteinExistence type="predicted"/>
<dbReference type="InterPro" id="IPR051914">
    <property type="entry name" value="FAD-linked_OxidoTrans_Type4"/>
</dbReference>
<keyword evidence="3" id="KW-0274">FAD</keyword>
<dbReference type="AlphaFoldDB" id="A0A4Q7LLA5"/>
<reference evidence="6 7" key="1">
    <citation type="journal article" date="2015" name="Stand. Genomic Sci.">
        <title>Genomic Encyclopedia of Bacterial and Archaeal Type Strains, Phase III: the genomes of soil and plant-associated and newly described type strains.</title>
        <authorList>
            <person name="Whitman W.B."/>
            <person name="Woyke T."/>
            <person name="Klenk H.P."/>
            <person name="Zhou Y."/>
            <person name="Lilburn T.G."/>
            <person name="Beck B.J."/>
            <person name="De Vos P."/>
            <person name="Vandamme P."/>
            <person name="Eisen J.A."/>
            <person name="Garrity G."/>
            <person name="Hugenholtz P."/>
            <person name="Kyrpides N.C."/>
        </authorList>
    </citation>
    <scope>NUCLEOTIDE SEQUENCE [LARGE SCALE GENOMIC DNA]</scope>
    <source>
        <strain evidence="6 7">CV2</strain>
    </source>
</reference>
<dbReference type="InterPro" id="IPR016171">
    <property type="entry name" value="Vanillyl_alc_oxidase_C-sub2"/>
</dbReference>
<accession>A0A4Q7LLA5</accession>
<dbReference type="Proteomes" id="UP000293519">
    <property type="component" value="Unassembled WGS sequence"/>
</dbReference>
<keyword evidence="4" id="KW-0560">Oxidoreductase</keyword>
<sequence>MTADRSAALTELIAALGPALSLDPTELDAARADKSGQRAADAPLAIVHARTADDVVAALRVATAHRLPVVPRGAGTGLAGGAMAGRDRLVVSTARMTRILEIDAVNQLAVVEPGVIVAELDAAAREQGLFYAPDPASRAWASIGGTIATGAGGLMCVKYGVTREAVLALDVVLADGTRERFGHRTAKGVTGLDLTALMVGSEGTLGVIVGATVRLTPVPRGETATIAAMLPSVVAAAAASSAIMASGLRPAALELIDPLSLAAIHRHLRLEAPAAGGTHLLVQCDGEQSGDDAERALAIIRAHGGDGRLTTDPADAERLLTVRRSFHPAMEATGHVLIEDVAVPRSRLAEMFAAIERISADHGVPIPTVAHAGDGNLHPNFVYTGDTVPEPVWRAAHAVFRAALALGGTLTGEHGVGVLKKRHLVEELGESQLALQRRIKAAFDPLGIMNPDAVL</sequence>
<dbReference type="SUPFAM" id="SSF56176">
    <property type="entry name" value="FAD-binding/transporter-associated domain-like"/>
    <property type="match status" value="1"/>
</dbReference>
<evidence type="ECO:0000313" key="6">
    <source>
        <dbReference type="EMBL" id="RZS54368.1"/>
    </source>
</evidence>
<dbReference type="PANTHER" id="PTHR42934">
    <property type="entry name" value="GLYCOLATE OXIDASE SUBUNIT GLCD"/>
    <property type="match status" value="1"/>
</dbReference>
<evidence type="ECO:0000256" key="4">
    <source>
        <dbReference type="ARBA" id="ARBA00023002"/>
    </source>
</evidence>
<protein>
    <submittedName>
        <fullName evidence="6">Glycolate oxidase</fullName>
    </submittedName>
</protein>
<dbReference type="InterPro" id="IPR004113">
    <property type="entry name" value="FAD-bd_oxidored_4_C"/>
</dbReference>
<dbReference type="RefSeq" id="WP_241969244.1">
    <property type="nucleotide sequence ID" value="NZ_SGWW01000005.1"/>
</dbReference>
<dbReference type="Gene3D" id="3.30.465.10">
    <property type="match status" value="1"/>
</dbReference>
<gene>
    <name evidence="6" type="ORF">EV141_2365</name>
</gene>
<dbReference type="GO" id="GO:0016491">
    <property type="term" value="F:oxidoreductase activity"/>
    <property type="evidence" value="ECO:0007669"/>
    <property type="project" value="UniProtKB-KW"/>
</dbReference>
<organism evidence="6 7">
    <name type="scientific">Microcella putealis</name>
    <dbReference type="NCBI Taxonomy" id="337005"/>
    <lineage>
        <taxon>Bacteria</taxon>
        <taxon>Bacillati</taxon>
        <taxon>Actinomycetota</taxon>
        <taxon>Actinomycetes</taxon>
        <taxon>Micrococcales</taxon>
        <taxon>Microbacteriaceae</taxon>
        <taxon>Microcella</taxon>
    </lineage>
</organism>
<dbReference type="PROSITE" id="PS51387">
    <property type="entry name" value="FAD_PCMH"/>
    <property type="match status" value="1"/>
</dbReference>
<dbReference type="Gene3D" id="3.30.70.2740">
    <property type="match status" value="1"/>
</dbReference>
<dbReference type="InterPro" id="IPR016164">
    <property type="entry name" value="FAD-linked_Oxase-like_C"/>
</dbReference>
<keyword evidence="7" id="KW-1185">Reference proteome</keyword>
<feature type="domain" description="FAD-binding PCMH-type" evidence="5">
    <location>
        <begin position="39"/>
        <end position="218"/>
    </location>
</feature>
<evidence type="ECO:0000256" key="2">
    <source>
        <dbReference type="ARBA" id="ARBA00022630"/>
    </source>
</evidence>
<dbReference type="FunFam" id="1.10.45.10:FF:000001">
    <property type="entry name" value="D-lactate dehydrogenase mitochondrial"/>
    <property type="match status" value="1"/>
</dbReference>
<dbReference type="SUPFAM" id="SSF55103">
    <property type="entry name" value="FAD-linked oxidases, C-terminal domain"/>
    <property type="match status" value="1"/>
</dbReference>
<dbReference type="InterPro" id="IPR006094">
    <property type="entry name" value="Oxid_FAD_bind_N"/>
</dbReference>
<dbReference type="InterPro" id="IPR016169">
    <property type="entry name" value="FAD-bd_PCMH_sub2"/>
</dbReference>
<dbReference type="EMBL" id="SGWW01000005">
    <property type="protein sequence ID" value="RZS54368.1"/>
    <property type="molecule type" value="Genomic_DNA"/>
</dbReference>
<dbReference type="Pfam" id="PF02913">
    <property type="entry name" value="FAD-oxidase_C"/>
    <property type="match status" value="1"/>
</dbReference>
<dbReference type="InterPro" id="IPR036318">
    <property type="entry name" value="FAD-bd_PCMH-like_sf"/>
</dbReference>
<name>A0A4Q7LLA5_9MICO</name>
<dbReference type="GO" id="GO:0071949">
    <property type="term" value="F:FAD binding"/>
    <property type="evidence" value="ECO:0007669"/>
    <property type="project" value="InterPro"/>
</dbReference>